<dbReference type="Gene3D" id="3.90.79.10">
    <property type="entry name" value="Nucleoside Triphosphate Pyrophosphohydrolase"/>
    <property type="match status" value="1"/>
</dbReference>
<comment type="cofactor">
    <cofactor evidence="1">
        <name>Mg(2+)</name>
        <dbReference type="ChEBI" id="CHEBI:18420"/>
    </cofactor>
</comment>
<accession>A0A6C7EG39</accession>
<dbReference type="RefSeq" id="WP_015442203.1">
    <property type="nucleotide sequence ID" value="NC_020520.1"/>
</dbReference>
<comment type="similarity">
    <text evidence="2 4">Belongs to the Nudix hydrolase family.</text>
</comment>
<evidence type="ECO:0000259" key="5">
    <source>
        <dbReference type="PROSITE" id="PS51462"/>
    </source>
</evidence>
<protein>
    <submittedName>
        <fullName evidence="6">Putative hydrolase</fullName>
    </submittedName>
</protein>
<evidence type="ECO:0000256" key="4">
    <source>
        <dbReference type="RuleBase" id="RU003476"/>
    </source>
</evidence>
<dbReference type="PROSITE" id="PS00893">
    <property type="entry name" value="NUDIX_BOX"/>
    <property type="match status" value="1"/>
</dbReference>
<reference evidence="6 7" key="1">
    <citation type="journal article" date="2013" name="Int. J. Syst. Evol. Microbiol.">
        <title>Ilumatobacter nonamiense sp. nov. and Ilumatobacter coccineum sp. nov., isolated from seashore sand.</title>
        <authorList>
            <person name="Matsumoto A."/>
            <person name="Kasai H."/>
            <person name="Matsuo Y."/>
            <person name="Shizuri Y."/>
            <person name="Ichikawa N."/>
            <person name="Fujita N."/>
            <person name="Omura S."/>
            <person name="Takahashi Y."/>
        </authorList>
    </citation>
    <scope>NUCLEOTIDE SEQUENCE [LARGE SCALE GENOMIC DNA]</scope>
    <source>
        <strain evidence="7">NBRC 103263 / KCTC 29153 / YM16-304</strain>
    </source>
</reference>
<dbReference type="PROSITE" id="PS51462">
    <property type="entry name" value="NUDIX"/>
    <property type="match status" value="1"/>
</dbReference>
<keyword evidence="7" id="KW-1185">Reference proteome</keyword>
<organism evidence="6 7">
    <name type="scientific">Ilumatobacter coccineus (strain NBRC 103263 / KCTC 29153 / YM16-304)</name>
    <dbReference type="NCBI Taxonomy" id="1313172"/>
    <lineage>
        <taxon>Bacteria</taxon>
        <taxon>Bacillati</taxon>
        <taxon>Actinomycetota</taxon>
        <taxon>Acidimicrobiia</taxon>
        <taxon>Acidimicrobiales</taxon>
        <taxon>Ilumatobacteraceae</taxon>
        <taxon>Ilumatobacter</taxon>
    </lineage>
</organism>
<dbReference type="KEGG" id="aym:YM304_26420"/>
<dbReference type="AlphaFoldDB" id="A0A6C7EG39"/>
<dbReference type="InterPro" id="IPR020476">
    <property type="entry name" value="Nudix_hydrolase"/>
</dbReference>
<proteinExistence type="inferred from homology"/>
<evidence type="ECO:0000256" key="3">
    <source>
        <dbReference type="ARBA" id="ARBA00022801"/>
    </source>
</evidence>
<evidence type="ECO:0000256" key="2">
    <source>
        <dbReference type="ARBA" id="ARBA00005582"/>
    </source>
</evidence>
<name>A0A6C7EG39_ILUCY</name>
<dbReference type="PANTHER" id="PTHR43046">
    <property type="entry name" value="GDP-MANNOSE MANNOSYL HYDROLASE"/>
    <property type="match status" value="1"/>
</dbReference>
<dbReference type="InterPro" id="IPR000086">
    <property type="entry name" value="NUDIX_hydrolase_dom"/>
</dbReference>
<dbReference type="EMBL" id="AP012057">
    <property type="protein sequence ID" value="BAN02956.1"/>
    <property type="molecule type" value="Genomic_DNA"/>
</dbReference>
<dbReference type="GO" id="GO:0016787">
    <property type="term" value="F:hydrolase activity"/>
    <property type="evidence" value="ECO:0007669"/>
    <property type="project" value="UniProtKB-KW"/>
</dbReference>
<dbReference type="InterPro" id="IPR020084">
    <property type="entry name" value="NUDIX_hydrolase_CS"/>
</dbReference>
<sequence length="143" mass="16605">MASAHFRANVVAVVTNEKGRLLAFERSDFEGQWQLPQGGVDVGETPVEAAWRELHEETGLSKDDVDLVDEFPEWTVYEWPSGVRKNGRMGQAQRWFTFKVRDDAVEPKPDGVEFVAWKWAKPQWLVEQVVEFRRPSYERVLLK</sequence>
<evidence type="ECO:0000256" key="1">
    <source>
        <dbReference type="ARBA" id="ARBA00001946"/>
    </source>
</evidence>
<evidence type="ECO:0000313" key="7">
    <source>
        <dbReference type="Proteomes" id="UP000011863"/>
    </source>
</evidence>
<dbReference type="InterPro" id="IPR015797">
    <property type="entry name" value="NUDIX_hydrolase-like_dom_sf"/>
</dbReference>
<dbReference type="OrthoDB" id="9810648at2"/>
<dbReference type="SUPFAM" id="SSF55811">
    <property type="entry name" value="Nudix"/>
    <property type="match status" value="1"/>
</dbReference>
<dbReference type="Pfam" id="PF00293">
    <property type="entry name" value="NUDIX"/>
    <property type="match status" value="1"/>
</dbReference>
<evidence type="ECO:0000313" key="6">
    <source>
        <dbReference type="EMBL" id="BAN02956.1"/>
    </source>
</evidence>
<dbReference type="PANTHER" id="PTHR43046:SF14">
    <property type="entry name" value="MUTT_NUDIX FAMILY PROTEIN"/>
    <property type="match status" value="1"/>
</dbReference>
<feature type="domain" description="Nudix hydrolase" evidence="5">
    <location>
        <begin position="5"/>
        <end position="142"/>
    </location>
</feature>
<dbReference type="Proteomes" id="UP000011863">
    <property type="component" value="Chromosome"/>
</dbReference>
<gene>
    <name evidence="6" type="ORF">YM304_26420</name>
</gene>
<keyword evidence="3 4" id="KW-0378">Hydrolase</keyword>
<dbReference type="PRINTS" id="PR00502">
    <property type="entry name" value="NUDIXFAMILY"/>
</dbReference>